<keyword evidence="2" id="KW-1185">Reference proteome</keyword>
<evidence type="ECO:0000313" key="2">
    <source>
        <dbReference type="Proteomes" id="UP000783934"/>
    </source>
</evidence>
<proteinExistence type="predicted"/>
<accession>A0ABX0WRW4</accession>
<dbReference type="EMBL" id="JAATIZ010000003">
    <property type="protein sequence ID" value="NJB65486.1"/>
    <property type="molecule type" value="Genomic_DNA"/>
</dbReference>
<organism evidence="1 2">
    <name type="scientific">Paenalcaligenes hominis</name>
    <dbReference type="NCBI Taxonomy" id="643674"/>
    <lineage>
        <taxon>Bacteria</taxon>
        <taxon>Pseudomonadati</taxon>
        <taxon>Pseudomonadota</taxon>
        <taxon>Betaproteobacteria</taxon>
        <taxon>Burkholderiales</taxon>
        <taxon>Alcaligenaceae</taxon>
        <taxon>Paenalcaligenes</taxon>
    </lineage>
</organism>
<comment type="caution">
    <text evidence="1">The sequence shown here is derived from an EMBL/GenBank/DDBJ whole genome shotgun (WGS) entry which is preliminary data.</text>
</comment>
<reference evidence="1 2" key="1">
    <citation type="submission" date="2020-03" db="EMBL/GenBank/DDBJ databases">
        <title>Genomic Encyclopedia of Type Strains, Phase IV (KMG-IV): sequencing the most valuable type-strain genomes for metagenomic binning, comparative biology and taxonomic classification.</title>
        <authorList>
            <person name="Goeker M."/>
        </authorList>
    </citation>
    <scope>NUCLEOTIDE SEQUENCE [LARGE SCALE GENOMIC DNA]</scope>
    <source>
        <strain evidence="1 2">DSM 26613</strain>
    </source>
</reference>
<name>A0ABX0WRW4_9BURK</name>
<sequence length="51" mass="5841">MHFAQEKIKKLPQPFDLQSLEAVFCFFRAVDLSNRAENPAVQGGEDVKKYV</sequence>
<evidence type="ECO:0000313" key="1">
    <source>
        <dbReference type="EMBL" id="NJB65486.1"/>
    </source>
</evidence>
<protein>
    <submittedName>
        <fullName evidence="1">Uncharacterized protein</fullName>
    </submittedName>
</protein>
<dbReference type="RefSeq" id="WP_167661473.1">
    <property type="nucleotide sequence ID" value="NZ_BMCQ01000003.1"/>
</dbReference>
<dbReference type="Proteomes" id="UP000783934">
    <property type="component" value="Unassembled WGS sequence"/>
</dbReference>
<gene>
    <name evidence="1" type="ORF">GGR41_001735</name>
</gene>